<dbReference type="NCBIfam" id="TIGR01447">
    <property type="entry name" value="recD"/>
    <property type="match status" value="1"/>
</dbReference>
<evidence type="ECO:0000256" key="5">
    <source>
        <dbReference type="ARBA" id="ARBA00022806"/>
    </source>
</evidence>
<dbReference type="Pfam" id="PF21185">
    <property type="entry name" value="RecD_N"/>
    <property type="match status" value="1"/>
</dbReference>
<comment type="subunit">
    <text evidence="11">Heterotrimer of RecB, RecC and RecD. All subunits contribute to DNA-binding.</text>
</comment>
<accession>A0ABW4RWP2</accession>
<evidence type="ECO:0000256" key="11">
    <source>
        <dbReference type="HAMAP-Rule" id="MF_01487"/>
    </source>
</evidence>
<evidence type="ECO:0000256" key="9">
    <source>
        <dbReference type="ARBA" id="ARBA00023204"/>
    </source>
</evidence>
<dbReference type="Gene3D" id="3.40.50.300">
    <property type="entry name" value="P-loop containing nucleotide triphosphate hydrolases"/>
    <property type="match status" value="3"/>
</dbReference>
<evidence type="ECO:0000256" key="4">
    <source>
        <dbReference type="ARBA" id="ARBA00022801"/>
    </source>
</evidence>
<feature type="binding site" evidence="11">
    <location>
        <begin position="201"/>
        <end position="208"/>
    </location>
    <ligand>
        <name>ATP</name>
        <dbReference type="ChEBI" id="CHEBI:30616"/>
    </ligand>
</feature>
<evidence type="ECO:0000256" key="10">
    <source>
        <dbReference type="ARBA" id="ARBA00023235"/>
    </source>
</evidence>
<dbReference type="InterPro" id="IPR049550">
    <property type="entry name" value="RecD_N"/>
</dbReference>
<keyword evidence="2 11" id="KW-0547">Nucleotide-binding</keyword>
<proteinExistence type="inferred from homology"/>
<evidence type="ECO:0000256" key="6">
    <source>
        <dbReference type="ARBA" id="ARBA00022839"/>
    </source>
</evidence>
<evidence type="ECO:0000256" key="8">
    <source>
        <dbReference type="ARBA" id="ARBA00023125"/>
    </source>
</evidence>
<keyword evidence="9 11" id="KW-0234">DNA repair</keyword>
<keyword evidence="15" id="KW-1185">Reference proteome</keyword>
<evidence type="ECO:0000256" key="2">
    <source>
        <dbReference type="ARBA" id="ARBA00022741"/>
    </source>
</evidence>
<keyword evidence="6 11" id="KW-0269">Exonuclease</keyword>
<protein>
    <recommendedName>
        <fullName evidence="11">RecBCD enzyme subunit RecD</fullName>
        <ecNumber evidence="11">5.6.2.3</ecNumber>
    </recommendedName>
    <alternativeName>
        <fullName evidence="11">DNA 5'-3' helicase subunit RecD</fullName>
    </alternativeName>
    <alternativeName>
        <fullName evidence="11">Exonuclease V subunit RecD</fullName>
        <shortName evidence="11">ExoV subunit RecD</shortName>
    </alternativeName>
    <alternativeName>
        <fullName evidence="11">Helicase/nuclease RecBCD subunit RecD</fullName>
    </alternativeName>
</protein>
<evidence type="ECO:0000313" key="14">
    <source>
        <dbReference type="EMBL" id="MFD1890772.1"/>
    </source>
</evidence>
<keyword evidence="8 11" id="KW-0238">DNA-binding</keyword>
<dbReference type="Pfam" id="PF13538">
    <property type="entry name" value="UvrD_C_2"/>
    <property type="match status" value="1"/>
</dbReference>
<dbReference type="PANTHER" id="PTHR43788">
    <property type="entry name" value="DNA2/NAM7 HELICASE FAMILY MEMBER"/>
    <property type="match status" value="1"/>
</dbReference>
<comment type="function">
    <text evidence="11">A helicase/nuclease that prepares dsDNA breaks (DSB) for recombinational DNA repair. Binds to DSBs and unwinds DNA via a highly rapid and processive ATP-dependent bidirectional helicase activity. Unwinds dsDNA until it encounters a Chi (crossover hotspot instigator) sequence from the 3' direction. Cuts ssDNA a few nucleotides 3' to the Chi site. The properties and activities of the enzyme are changed at Chi. The Chi-altered holoenzyme produces a long 3'-ssDNA overhang and facilitates RecA-binding to the ssDNA for homologous DNA recombination and repair. Holoenzyme degrades any linearized DNA that is unable to undergo homologous recombination. In the holoenzyme this subunit has ssDNA-dependent ATPase and 5'-3' helicase activity. When added to pre-assembled RecBC greatly stimulates nuclease activity and augments holoenzyme processivity. Negatively regulates the RecA-loading ability of RecBCD.</text>
</comment>
<evidence type="ECO:0000256" key="3">
    <source>
        <dbReference type="ARBA" id="ARBA00022763"/>
    </source>
</evidence>
<comment type="catalytic activity">
    <reaction evidence="11">
        <text>ATP + H2O = ADP + phosphate + H(+)</text>
        <dbReference type="Rhea" id="RHEA:13065"/>
        <dbReference type="ChEBI" id="CHEBI:15377"/>
        <dbReference type="ChEBI" id="CHEBI:15378"/>
        <dbReference type="ChEBI" id="CHEBI:30616"/>
        <dbReference type="ChEBI" id="CHEBI:43474"/>
        <dbReference type="ChEBI" id="CHEBI:456216"/>
        <dbReference type="EC" id="5.6.2.3"/>
    </reaction>
</comment>
<evidence type="ECO:0000259" key="13">
    <source>
        <dbReference type="Pfam" id="PF21185"/>
    </source>
</evidence>
<dbReference type="EMBL" id="JBHUFZ010000026">
    <property type="protein sequence ID" value="MFD1890772.1"/>
    <property type="molecule type" value="Genomic_DNA"/>
</dbReference>
<dbReference type="HAMAP" id="MF_01487">
    <property type="entry name" value="RecD"/>
    <property type="match status" value="1"/>
</dbReference>
<comment type="miscellaneous">
    <text evidence="11">In the RecBCD complex, RecB has a slow 3'-5' helicase, an exonuclease activity and loads RecA onto ssDNA, RecD has a fast 5'-3' helicase activity, while RecC stimulates the ATPase and processivity of the RecB helicase and contributes to recognition of the Chi site.</text>
</comment>
<keyword evidence="4 11" id="KW-0378">Hydrolase</keyword>
<comment type="similarity">
    <text evidence="11">Belongs to the RecD family.</text>
</comment>
<feature type="domain" description="UvrD-like helicase C-terminal" evidence="12">
    <location>
        <begin position="550"/>
        <end position="597"/>
    </location>
</feature>
<keyword evidence="10 11" id="KW-0413">Isomerase</keyword>
<dbReference type="PANTHER" id="PTHR43788:SF6">
    <property type="entry name" value="DNA HELICASE B"/>
    <property type="match status" value="1"/>
</dbReference>
<sequence>MATIDTVVSATGLLADFNAAGVLAAPDVHVAQTLGRLCREDDQRVLLAAALTVRALRLGSVCLELDGVRERVVAEMRDPALDAAEAGADVDALAWPEPAAWMAALQASAMVAQGLEAPVNEHPLRLAEDLLYLERYWAEESVVRSRLDQRAAHPVPPVDETELGAVLDALFDGSGLAPGEADLQRQSAECAARNWNSVVAGGPGTGKTTTVARLLAVLQATSGQRLRIALAAPSGKAAARLEQAVTEALEQLPPGVERPVISQASTLHKLLDARGAGRGFGRGVANPLPHQVVVVDEMSMVALPLMARLLEALRPETRLVMVGDPNQLTSVEAGAVLSDLVAASARPEARHRGAVTELTHTWRFGPAIEALAEAIRTGRADDALALLSAPPDPTASEQDGFVELVAVDPGSLDLADPSLRAVREKVLEQGKGVFAAARGGRVDDALASLDLHRILCAHREGRWGVSRWGRMTEDLLRDEVASYGQQSDRAQGEWYVGRPLLITQNLRDLDLSNGDSGVVVDTAQGLRAAVGSPGQSRLLSPFLLDGVTSLHAMTVHKAQGSQFTHVTVVLPPAESALLTRELLYTAVTRARLGVRLVGTPEAVAKAIDTPATRASGLSRGW</sequence>
<evidence type="ECO:0000256" key="7">
    <source>
        <dbReference type="ARBA" id="ARBA00022840"/>
    </source>
</evidence>
<keyword evidence="1 11" id="KW-0540">Nuclease</keyword>
<dbReference type="InterPro" id="IPR041851">
    <property type="entry name" value="RecD_N_sf"/>
</dbReference>
<dbReference type="Pfam" id="PF13604">
    <property type="entry name" value="AAA_30"/>
    <property type="match status" value="1"/>
</dbReference>
<dbReference type="SUPFAM" id="SSF52540">
    <property type="entry name" value="P-loop containing nucleoside triphosphate hydrolases"/>
    <property type="match status" value="2"/>
</dbReference>
<feature type="domain" description="RecBCD enzyme subunit RecD N-terminal" evidence="13">
    <location>
        <begin position="20"/>
        <end position="132"/>
    </location>
</feature>
<keyword evidence="7 11" id="KW-0067">ATP-binding</keyword>
<evidence type="ECO:0000256" key="1">
    <source>
        <dbReference type="ARBA" id="ARBA00022722"/>
    </source>
</evidence>
<dbReference type="InterPro" id="IPR006344">
    <property type="entry name" value="RecD"/>
</dbReference>
<evidence type="ECO:0000313" key="15">
    <source>
        <dbReference type="Proteomes" id="UP001597326"/>
    </source>
</evidence>
<dbReference type="CDD" id="cd18809">
    <property type="entry name" value="SF1_C_RecD"/>
    <property type="match status" value="1"/>
</dbReference>
<dbReference type="Proteomes" id="UP001597326">
    <property type="component" value="Unassembled WGS sequence"/>
</dbReference>
<organism evidence="14 15">
    <name type="scientific">Luteococcus peritonei</name>
    <dbReference type="NCBI Taxonomy" id="88874"/>
    <lineage>
        <taxon>Bacteria</taxon>
        <taxon>Bacillati</taxon>
        <taxon>Actinomycetota</taxon>
        <taxon>Actinomycetes</taxon>
        <taxon>Propionibacteriales</taxon>
        <taxon>Propionibacteriaceae</taxon>
        <taxon>Luteococcus</taxon>
    </lineage>
</organism>
<dbReference type="CDD" id="cd17933">
    <property type="entry name" value="DEXSc_RecD-like"/>
    <property type="match status" value="1"/>
</dbReference>
<evidence type="ECO:0000259" key="12">
    <source>
        <dbReference type="Pfam" id="PF13538"/>
    </source>
</evidence>
<comment type="caution">
    <text evidence="14">The sequence shown here is derived from an EMBL/GenBank/DDBJ whole genome shotgun (WGS) entry which is preliminary data.</text>
</comment>
<gene>
    <name evidence="11 14" type="primary">recD</name>
    <name evidence="14" type="ORF">ACFSCS_11350</name>
</gene>
<keyword evidence="5 11" id="KW-0347">Helicase</keyword>
<reference evidence="15" key="1">
    <citation type="journal article" date="2019" name="Int. J. Syst. Evol. Microbiol.">
        <title>The Global Catalogue of Microorganisms (GCM) 10K type strain sequencing project: providing services to taxonomists for standard genome sequencing and annotation.</title>
        <authorList>
            <consortium name="The Broad Institute Genomics Platform"/>
            <consortium name="The Broad Institute Genome Sequencing Center for Infectious Disease"/>
            <person name="Wu L."/>
            <person name="Ma J."/>
        </authorList>
    </citation>
    <scope>NUCLEOTIDE SEQUENCE [LARGE SCALE GENOMIC DNA]</scope>
    <source>
        <strain evidence="15">CAIM 431</strain>
    </source>
</reference>
<keyword evidence="3 11" id="KW-0227">DNA damage</keyword>
<dbReference type="InterPro" id="IPR050534">
    <property type="entry name" value="Coronavir_polyprotein_1ab"/>
</dbReference>
<dbReference type="Gene3D" id="1.10.10.1020">
    <property type="entry name" value="RecBCD complex, subunit RecD, N-terminal domain"/>
    <property type="match status" value="1"/>
</dbReference>
<dbReference type="EC" id="5.6.2.3" evidence="11"/>
<dbReference type="InterPro" id="IPR027417">
    <property type="entry name" value="P-loop_NTPase"/>
</dbReference>
<dbReference type="InterPro" id="IPR027785">
    <property type="entry name" value="UvrD-like_helicase_C"/>
</dbReference>
<dbReference type="GO" id="GO:0008854">
    <property type="term" value="F:exodeoxyribonuclease V activity"/>
    <property type="evidence" value="ECO:0007669"/>
    <property type="project" value="UniProtKB-EC"/>
</dbReference>
<name>A0ABW4RWP2_9ACTN</name>
<dbReference type="RefSeq" id="WP_343874079.1">
    <property type="nucleotide sequence ID" value="NZ_BAAAIX010000025.1"/>
</dbReference>